<gene>
    <name evidence="1" type="ORF">AB2L27_11165</name>
</gene>
<dbReference type="Proteomes" id="UP001565927">
    <property type="component" value="Unassembled WGS sequence"/>
</dbReference>
<protein>
    <submittedName>
        <fullName evidence="1">Uncharacterized protein</fullName>
    </submittedName>
</protein>
<accession>A0ABV4H170</accession>
<dbReference type="EMBL" id="JBGFTU010000011">
    <property type="protein sequence ID" value="MEZ0165317.1"/>
    <property type="molecule type" value="Genomic_DNA"/>
</dbReference>
<name>A0ABV4H170_9ACTN</name>
<proteinExistence type="predicted"/>
<keyword evidence="2" id="KW-1185">Reference proteome</keyword>
<evidence type="ECO:0000313" key="1">
    <source>
        <dbReference type="EMBL" id="MEZ0165317.1"/>
    </source>
</evidence>
<sequence length="132" mass="13561">MSLDVFLTRYAGGAEVGLDPAAVRAVVDPLASEHDPEHLFVRVETPDGAADVYGYGEPFESLMLDLEVGGDGADGVLAVVLDLARATGAVLAPTAPPVAVPDEALLAHLPDDLRSGAVVVGDVGELAEFLRS</sequence>
<evidence type="ECO:0000313" key="2">
    <source>
        <dbReference type="Proteomes" id="UP001565927"/>
    </source>
</evidence>
<comment type="caution">
    <text evidence="1">The sequence shown here is derived from an EMBL/GenBank/DDBJ whole genome shotgun (WGS) entry which is preliminary data.</text>
</comment>
<dbReference type="RefSeq" id="WP_370441542.1">
    <property type="nucleotide sequence ID" value="NZ_JBGFTU010000011.1"/>
</dbReference>
<reference evidence="1 2" key="1">
    <citation type="submission" date="2024-07" db="EMBL/GenBank/DDBJ databases">
        <authorList>
            <person name="Thanompreechachai J."/>
            <person name="Duangmal K."/>
        </authorList>
    </citation>
    <scope>NUCLEOTIDE SEQUENCE [LARGE SCALE GENOMIC DNA]</scope>
    <source>
        <strain evidence="1 2">LSe6-4</strain>
    </source>
</reference>
<organism evidence="1 2">
    <name type="scientific">Kineococcus halophytocola</name>
    <dbReference type="NCBI Taxonomy" id="3234027"/>
    <lineage>
        <taxon>Bacteria</taxon>
        <taxon>Bacillati</taxon>
        <taxon>Actinomycetota</taxon>
        <taxon>Actinomycetes</taxon>
        <taxon>Kineosporiales</taxon>
        <taxon>Kineosporiaceae</taxon>
        <taxon>Kineococcus</taxon>
    </lineage>
</organism>